<sequence>MTVETFKEKLSTLNKCFVDKITEEFSKTPHADFTPCLMDYIKHLGGIDEECCSHCTTNNGIPSPNISVQKTTKNPLLPTNVPKLPPPEPVKSGRVGGKLKRKASSNIENELEDNEENVLDKNSIFAVPASPKFTKPAEPKASLFGSSEKPQDTQTPVSLFNFSTIGSKASSTNIFTSPPTSGDGKDKNATEGKTLSSFGISDSTSIFKKPEDPKDEKSIAKTSFPSLFGSSDSSKPLFSFTSDTISNEKKEEKDGSSKSALPLFSFKPTPVVEEKKDGEDDKNEEGNDEGDEPQEKYDPLQADKDAIYNVKCSLHQLVEKQYIKKGVAFINVKEMDGKKILVVRATNAVGTILINTHINENLKTAKLEGTKIRLSFPNNDGSGMETWVTRVPGASDVEEVLENLKP</sequence>
<accession>A0A0K0FXU3</accession>
<organism evidence="2 3">
    <name type="scientific">Strongyloides venezuelensis</name>
    <name type="common">Threadworm</name>
    <dbReference type="NCBI Taxonomy" id="75913"/>
    <lineage>
        <taxon>Eukaryota</taxon>
        <taxon>Metazoa</taxon>
        <taxon>Ecdysozoa</taxon>
        <taxon>Nematoda</taxon>
        <taxon>Chromadorea</taxon>
        <taxon>Rhabditida</taxon>
        <taxon>Tylenchina</taxon>
        <taxon>Panagrolaimomorpha</taxon>
        <taxon>Strongyloidoidea</taxon>
        <taxon>Strongyloididae</taxon>
        <taxon>Strongyloides</taxon>
    </lineage>
</organism>
<feature type="region of interest" description="Disordered" evidence="1">
    <location>
        <begin position="130"/>
        <end position="155"/>
    </location>
</feature>
<feature type="compositionally biased region" description="Acidic residues" evidence="1">
    <location>
        <begin position="280"/>
        <end position="292"/>
    </location>
</feature>
<keyword evidence="2" id="KW-1185">Reference proteome</keyword>
<feature type="region of interest" description="Disordered" evidence="1">
    <location>
        <begin position="171"/>
        <end position="218"/>
    </location>
</feature>
<proteinExistence type="predicted"/>
<dbReference type="InterPro" id="IPR011993">
    <property type="entry name" value="PH-like_dom_sf"/>
</dbReference>
<evidence type="ECO:0000256" key="1">
    <source>
        <dbReference type="SAM" id="MobiDB-lite"/>
    </source>
</evidence>
<dbReference type="STRING" id="75913.A0A0K0FXU3"/>
<dbReference type="Gene3D" id="2.30.29.30">
    <property type="entry name" value="Pleckstrin-homology domain (PH domain)/Phosphotyrosine-binding domain (PTB)"/>
    <property type="match status" value="1"/>
</dbReference>
<evidence type="ECO:0000313" key="2">
    <source>
        <dbReference type="Proteomes" id="UP000035680"/>
    </source>
</evidence>
<protein>
    <submittedName>
        <fullName evidence="3">RanBD1 domain-containing protein</fullName>
    </submittedName>
</protein>
<feature type="region of interest" description="Disordered" evidence="1">
    <location>
        <begin position="77"/>
        <end position="115"/>
    </location>
</feature>
<feature type="region of interest" description="Disordered" evidence="1">
    <location>
        <begin position="269"/>
        <end position="297"/>
    </location>
</feature>
<dbReference type="SUPFAM" id="SSF50729">
    <property type="entry name" value="PH domain-like"/>
    <property type="match status" value="1"/>
</dbReference>
<reference evidence="3" key="2">
    <citation type="submission" date="2015-08" db="UniProtKB">
        <authorList>
            <consortium name="WormBaseParasite"/>
        </authorList>
    </citation>
    <scope>IDENTIFICATION</scope>
</reference>
<reference evidence="2" key="1">
    <citation type="submission" date="2014-07" db="EMBL/GenBank/DDBJ databases">
        <authorList>
            <person name="Martin A.A"/>
            <person name="De Silva N."/>
        </authorList>
    </citation>
    <scope>NUCLEOTIDE SEQUENCE</scope>
</reference>
<feature type="compositionally biased region" description="Basic and acidic residues" evidence="1">
    <location>
        <begin position="208"/>
        <end position="218"/>
    </location>
</feature>
<dbReference type="Proteomes" id="UP000035680">
    <property type="component" value="Unassembled WGS sequence"/>
</dbReference>
<feature type="compositionally biased region" description="Polar residues" evidence="1">
    <location>
        <begin position="191"/>
        <end position="206"/>
    </location>
</feature>
<dbReference type="AlphaFoldDB" id="A0A0K0FXU3"/>
<dbReference type="WBParaSite" id="SVE_1726900.1">
    <property type="protein sequence ID" value="SVE_1726900.1"/>
    <property type="gene ID" value="SVE_1726900"/>
</dbReference>
<feature type="compositionally biased region" description="Polar residues" evidence="1">
    <location>
        <begin position="171"/>
        <end position="180"/>
    </location>
</feature>
<evidence type="ECO:0000313" key="3">
    <source>
        <dbReference type="WBParaSite" id="SVE_1726900.1"/>
    </source>
</evidence>
<name>A0A0K0FXU3_STRVS</name>